<dbReference type="Proteomes" id="UP000824005">
    <property type="component" value="Unassembled WGS sequence"/>
</dbReference>
<name>A0A9D1Z0W8_9MICO</name>
<dbReference type="PROSITE" id="PS51257">
    <property type="entry name" value="PROKAR_LIPOPROTEIN"/>
    <property type="match status" value="1"/>
</dbReference>
<evidence type="ECO:0008006" key="3">
    <source>
        <dbReference type="Google" id="ProtNLM"/>
    </source>
</evidence>
<protein>
    <recommendedName>
        <fullName evidence="3">Lipoprotein</fullName>
    </recommendedName>
</protein>
<organism evidence="1 2">
    <name type="scientific">Candidatus Agrococcus pullicola</name>
    <dbReference type="NCBI Taxonomy" id="2838429"/>
    <lineage>
        <taxon>Bacteria</taxon>
        <taxon>Bacillati</taxon>
        <taxon>Actinomycetota</taxon>
        <taxon>Actinomycetes</taxon>
        <taxon>Micrococcales</taxon>
        <taxon>Microbacteriaceae</taxon>
        <taxon>Agrococcus</taxon>
    </lineage>
</organism>
<dbReference type="EMBL" id="DXDC01000457">
    <property type="protein sequence ID" value="HIY67571.1"/>
    <property type="molecule type" value="Genomic_DNA"/>
</dbReference>
<reference evidence="1" key="1">
    <citation type="journal article" date="2021" name="PeerJ">
        <title>Extensive microbial diversity within the chicken gut microbiome revealed by metagenomics and culture.</title>
        <authorList>
            <person name="Gilroy R."/>
            <person name="Ravi A."/>
            <person name="Getino M."/>
            <person name="Pursley I."/>
            <person name="Horton D.L."/>
            <person name="Alikhan N.F."/>
            <person name="Baker D."/>
            <person name="Gharbi K."/>
            <person name="Hall N."/>
            <person name="Watson M."/>
            <person name="Adriaenssens E.M."/>
            <person name="Foster-Nyarko E."/>
            <person name="Jarju S."/>
            <person name="Secka A."/>
            <person name="Antonio M."/>
            <person name="Oren A."/>
            <person name="Chaudhuri R.R."/>
            <person name="La Ragione R."/>
            <person name="Hildebrand F."/>
            <person name="Pallen M.J."/>
        </authorList>
    </citation>
    <scope>NUCLEOTIDE SEQUENCE</scope>
    <source>
        <strain evidence="1">ChiGjej1B1-98</strain>
    </source>
</reference>
<evidence type="ECO:0000313" key="2">
    <source>
        <dbReference type="Proteomes" id="UP000824005"/>
    </source>
</evidence>
<dbReference type="AlphaFoldDB" id="A0A9D1Z0W8"/>
<proteinExistence type="predicted"/>
<sequence length="135" mass="14518">MKLLVGAIGAVAALTVSGCTVVQDTFQVGEREFHFDTIADVQESGEAFRFQGFLPDDATDIRMIAQLDGHASLMRWTSPTEFDSEHCSAADITTTPPFDPEWLIDPIPEAGAACGSWAVVSSGGVHFAWSDPENE</sequence>
<reference evidence="1" key="2">
    <citation type="submission" date="2021-04" db="EMBL/GenBank/DDBJ databases">
        <authorList>
            <person name="Gilroy R."/>
        </authorList>
    </citation>
    <scope>NUCLEOTIDE SEQUENCE</scope>
    <source>
        <strain evidence="1">ChiGjej1B1-98</strain>
    </source>
</reference>
<gene>
    <name evidence="1" type="ORF">H9830_15005</name>
</gene>
<evidence type="ECO:0000313" key="1">
    <source>
        <dbReference type="EMBL" id="HIY67571.1"/>
    </source>
</evidence>
<accession>A0A9D1Z0W8</accession>
<comment type="caution">
    <text evidence="1">The sequence shown here is derived from an EMBL/GenBank/DDBJ whole genome shotgun (WGS) entry which is preliminary data.</text>
</comment>